<protein>
    <submittedName>
        <fullName evidence="2">Uncharacterized protein</fullName>
    </submittedName>
</protein>
<reference evidence="2 3" key="1">
    <citation type="submission" date="2015-12" db="EMBL/GenBank/DDBJ databases">
        <title>The genome of Folsomia candida.</title>
        <authorList>
            <person name="Faddeeva A."/>
            <person name="Derks M.F."/>
            <person name="Anvar Y."/>
            <person name="Smit S."/>
            <person name="Van Straalen N."/>
            <person name="Roelofs D."/>
        </authorList>
    </citation>
    <scope>NUCLEOTIDE SEQUENCE [LARGE SCALE GENOMIC DNA]</scope>
    <source>
        <strain evidence="2 3">VU population</strain>
        <tissue evidence="2">Whole body</tissue>
    </source>
</reference>
<evidence type="ECO:0000313" key="3">
    <source>
        <dbReference type="Proteomes" id="UP000198287"/>
    </source>
</evidence>
<feature type="compositionally biased region" description="Low complexity" evidence="1">
    <location>
        <begin position="147"/>
        <end position="157"/>
    </location>
</feature>
<name>A0A226DBZ9_FOLCA</name>
<organism evidence="2 3">
    <name type="scientific">Folsomia candida</name>
    <name type="common">Springtail</name>
    <dbReference type="NCBI Taxonomy" id="158441"/>
    <lineage>
        <taxon>Eukaryota</taxon>
        <taxon>Metazoa</taxon>
        <taxon>Ecdysozoa</taxon>
        <taxon>Arthropoda</taxon>
        <taxon>Hexapoda</taxon>
        <taxon>Collembola</taxon>
        <taxon>Entomobryomorpha</taxon>
        <taxon>Isotomoidea</taxon>
        <taxon>Isotomidae</taxon>
        <taxon>Proisotominae</taxon>
        <taxon>Folsomia</taxon>
    </lineage>
</organism>
<keyword evidence="3" id="KW-1185">Reference proteome</keyword>
<dbReference type="EMBL" id="LNIX01000023">
    <property type="protein sequence ID" value="OXA43042.1"/>
    <property type="molecule type" value="Genomic_DNA"/>
</dbReference>
<sequence>MDSIFLSTERTRNYRASRTEEDKKKQREFDRLRIAKKRAEEKQRKKIDEQEAEMAEVQILDDSKPSSSAKLKRKYREALPIETRDKLKETDRLRKAKKRAEENEMRLPSLDEVVIDDTEVEILTSSLRVDRMPEIDCLDDPDIELFSQKSTSSSQRSQLHRAKATETENETRRRSERIRAKNNRLAETVIEEAQRRAVDAVRHYQQRQQDDAIGALLAEEVNEHSCGRMDRIC</sequence>
<evidence type="ECO:0000313" key="2">
    <source>
        <dbReference type="EMBL" id="OXA43042.1"/>
    </source>
</evidence>
<feature type="compositionally biased region" description="Basic and acidic residues" evidence="1">
    <location>
        <begin position="163"/>
        <end position="179"/>
    </location>
</feature>
<proteinExistence type="predicted"/>
<comment type="caution">
    <text evidence="2">The sequence shown here is derived from an EMBL/GenBank/DDBJ whole genome shotgun (WGS) entry which is preliminary data.</text>
</comment>
<evidence type="ECO:0000256" key="1">
    <source>
        <dbReference type="SAM" id="MobiDB-lite"/>
    </source>
</evidence>
<feature type="region of interest" description="Disordered" evidence="1">
    <location>
        <begin position="1"/>
        <end position="26"/>
    </location>
</feature>
<feature type="region of interest" description="Disordered" evidence="1">
    <location>
        <begin position="147"/>
        <end position="181"/>
    </location>
</feature>
<dbReference type="Proteomes" id="UP000198287">
    <property type="component" value="Unassembled WGS sequence"/>
</dbReference>
<accession>A0A226DBZ9</accession>
<feature type="compositionally biased region" description="Basic and acidic residues" evidence="1">
    <location>
        <begin position="9"/>
        <end position="26"/>
    </location>
</feature>
<dbReference type="OrthoDB" id="1728974at2759"/>
<dbReference type="AlphaFoldDB" id="A0A226DBZ9"/>
<gene>
    <name evidence="2" type="ORF">Fcan01_21948</name>
</gene>